<evidence type="ECO:0000313" key="2">
    <source>
        <dbReference type="Proteomes" id="UP000663419"/>
    </source>
</evidence>
<dbReference type="EMBL" id="CP069103">
    <property type="protein sequence ID" value="QSS50841.1"/>
    <property type="molecule type" value="Genomic_DNA"/>
</dbReference>
<dbReference type="Proteomes" id="UP000663419">
    <property type="component" value="Chromosome 2"/>
</dbReference>
<evidence type="ECO:0000313" key="1">
    <source>
        <dbReference type="EMBL" id="QSS50841.1"/>
    </source>
</evidence>
<dbReference type="AlphaFoldDB" id="A0A8A1LAZ4"/>
<protein>
    <submittedName>
        <fullName evidence="1">Uncharacterized protein</fullName>
    </submittedName>
</protein>
<reference evidence="1" key="1">
    <citation type="submission" date="2021-01" db="EMBL/GenBank/DDBJ databases">
        <title>Chromosome-level genome assembly of a human fungal pathogen reveals clustering of transcriptionally co-regulated genes.</title>
        <authorList>
            <person name="Voorhies M."/>
            <person name="Cohen S."/>
            <person name="Shea T.P."/>
            <person name="Petrus S."/>
            <person name="Munoz J.F."/>
            <person name="Poplawski S."/>
            <person name="Goldman W.E."/>
            <person name="Michael T."/>
            <person name="Cuomo C.A."/>
            <person name="Sil A."/>
            <person name="Beyhan S."/>
        </authorList>
    </citation>
    <scope>NUCLEOTIDE SEQUENCE</scope>
    <source>
        <strain evidence="1">H88</strain>
    </source>
</reference>
<sequence>MQNVLKHTRIVIDISIGRSATDGLFGGPFWSPEGPSLTTRIGTCVSSTGYFDETLLRKLGPCGGLPPKGSPGSTAD</sequence>
<name>A0A8A1LAZ4_AJEC8</name>
<proteinExistence type="predicted"/>
<gene>
    <name evidence="1" type="ORF">I7I53_05999</name>
</gene>
<accession>A0A8A1LAZ4</accession>
<dbReference type="VEuPathDB" id="FungiDB:I7I53_05999"/>
<organism evidence="1 2">
    <name type="scientific">Ajellomyces capsulatus (strain H88)</name>
    <name type="common">Darling's disease fungus</name>
    <name type="synonym">Histoplasma capsulatum</name>
    <dbReference type="NCBI Taxonomy" id="544711"/>
    <lineage>
        <taxon>Eukaryota</taxon>
        <taxon>Fungi</taxon>
        <taxon>Dikarya</taxon>
        <taxon>Ascomycota</taxon>
        <taxon>Pezizomycotina</taxon>
        <taxon>Eurotiomycetes</taxon>
        <taxon>Eurotiomycetidae</taxon>
        <taxon>Onygenales</taxon>
        <taxon>Ajellomycetaceae</taxon>
        <taxon>Histoplasma</taxon>
    </lineage>
</organism>